<evidence type="ECO:0000259" key="3">
    <source>
        <dbReference type="Pfam" id="PF20434"/>
    </source>
</evidence>
<evidence type="ECO:0000256" key="1">
    <source>
        <dbReference type="ARBA" id="ARBA00022801"/>
    </source>
</evidence>
<dbReference type="InterPro" id="IPR029058">
    <property type="entry name" value="AB_hydrolase_fold"/>
</dbReference>
<dbReference type="RefSeq" id="WP_319967656.1">
    <property type="nucleotide sequence ID" value="NZ_JAXAVW010000016.1"/>
</dbReference>
<evidence type="ECO:0000313" key="5">
    <source>
        <dbReference type="Proteomes" id="UP001285521"/>
    </source>
</evidence>
<keyword evidence="1 4" id="KW-0378">Hydrolase</keyword>
<name>A0ABU4T3U4_9PSEU</name>
<dbReference type="Pfam" id="PF20434">
    <property type="entry name" value="BD-FAE"/>
    <property type="match status" value="1"/>
</dbReference>
<accession>A0ABU4T3U4</accession>
<dbReference type="InterPro" id="IPR050300">
    <property type="entry name" value="GDXG_lipolytic_enzyme"/>
</dbReference>
<protein>
    <submittedName>
        <fullName evidence="4">Alpha/beta hydrolase</fullName>
    </submittedName>
</protein>
<dbReference type="PANTHER" id="PTHR48081">
    <property type="entry name" value="AB HYDROLASE SUPERFAMILY PROTEIN C4A8.06C"/>
    <property type="match status" value="1"/>
</dbReference>
<gene>
    <name evidence="4" type="ORF">SK803_20580</name>
</gene>
<feature type="chain" id="PRO_5047494982" evidence="2">
    <location>
        <begin position="21"/>
        <end position="354"/>
    </location>
</feature>
<dbReference type="PROSITE" id="PS51257">
    <property type="entry name" value="PROKAR_LIPOPROTEIN"/>
    <property type="match status" value="1"/>
</dbReference>
<keyword evidence="5" id="KW-1185">Reference proteome</keyword>
<comment type="caution">
    <text evidence="4">The sequence shown here is derived from an EMBL/GenBank/DDBJ whole genome shotgun (WGS) entry which is preliminary data.</text>
</comment>
<organism evidence="4 5">
    <name type="scientific">Lentzea miocenica</name>
    <dbReference type="NCBI Taxonomy" id="3095431"/>
    <lineage>
        <taxon>Bacteria</taxon>
        <taxon>Bacillati</taxon>
        <taxon>Actinomycetota</taxon>
        <taxon>Actinomycetes</taxon>
        <taxon>Pseudonocardiales</taxon>
        <taxon>Pseudonocardiaceae</taxon>
        <taxon>Lentzea</taxon>
    </lineage>
</organism>
<reference evidence="4 5" key="1">
    <citation type="submission" date="2023-11" db="EMBL/GenBank/DDBJ databases">
        <title>Lentzea sokolovensis, sp. nov., Lentzea kristufkii, sp. nov., and Lentzea miocenensis, sp. nov., rare actinobacteria from Sokolov Coal Basin, Miocene lacustrine sediment, Czech Republic.</title>
        <authorList>
            <person name="Lara A."/>
            <person name="Kotroba L."/>
            <person name="Nouioui I."/>
            <person name="Neumann-Schaal M."/>
            <person name="Mast Y."/>
            <person name="Chronakova A."/>
        </authorList>
    </citation>
    <scope>NUCLEOTIDE SEQUENCE [LARGE SCALE GENOMIC DNA]</scope>
    <source>
        <strain evidence="4 5">BCCO 10_0856</strain>
    </source>
</reference>
<feature type="domain" description="BD-FAE-like" evidence="3">
    <location>
        <begin position="99"/>
        <end position="300"/>
    </location>
</feature>
<dbReference type="EMBL" id="JAXAVW010000016">
    <property type="protein sequence ID" value="MDX8032618.1"/>
    <property type="molecule type" value="Genomic_DNA"/>
</dbReference>
<dbReference type="SUPFAM" id="SSF53474">
    <property type="entry name" value="alpha/beta-Hydrolases"/>
    <property type="match status" value="1"/>
</dbReference>
<dbReference type="GO" id="GO:0016787">
    <property type="term" value="F:hydrolase activity"/>
    <property type="evidence" value="ECO:0007669"/>
    <property type="project" value="UniProtKB-KW"/>
</dbReference>
<dbReference type="InterPro" id="IPR049492">
    <property type="entry name" value="BD-FAE-like_dom"/>
</dbReference>
<keyword evidence="2" id="KW-0732">Signal</keyword>
<dbReference type="Gene3D" id="3.40.50.1820">
    <property type="entry name" value="alpha/beta hydrolase"/>
    <property type="match status" value="1"/>
</dbReference>
<dbReference type="PANTHER" id="PTHR48081:SF13">
    <property type="entry name" value="ALPHA_BETA HYDROLASE"/>
    <property type="match status" value="1"/>
</dbReference>
<evidence type="ECO:0000313" key="4">
    <source>
        <dbReference type="EMBL" id="MDX8032618.1"/>
    </source>
</evidence>
<proteinExistence type="predicted"/>
<dbReference type="Proteomes" id="UP001285521">
    <property type="component" value="Unassembled WGS sequence"/>
</dbReference>
<feature type="signal peptide" evidence="2">
    <location>
        <begin position="1"/>
        <end position="20"/>
    </location>
</feature>
<evidence type="ECO:0000256" key="2">
    <source>
        <dbReference type="SAM" id="SignalP"/>
    </source>
</evidence>
<sequence length="354" mass="36258">MKTAVAMCALALAVSACSSAEPAPSSATALTTCPSSVVQAGQGQRPPQAAELKVPVDTSTSEVIDPAGAKQIQCGRTKLTATNDVVYTAAGTAKPLHVDVQVPAGDGAKPLVIYVPGGGFSSADRKQTLNLRTFVAEAGYVVASIEYRVQPDGAVYTDGIADIRAAVRYLRANAATYGIDPGRVALWGESAGGYLASMAGATDTDADSRVQAVIDKFGASDFTKLMADYGPEAEQGFANSPNPIAQYITGSAGKTLAASPEAVVAANPVTHAGPGDPPLLILHGDSDKLISPSQTLLLHNDVTKAGGDSTRYVVRGADHGDLAFAGDPNAASPWATEPVVAVMTDFLKTHLPRP</sequence>